<feature type="compositionally biased region" description="Basic and acidic residues" evidence="1">
    <location>
        <begin position="552"/>
        <end position="564"/>
    </location>
</feature>
<sequence length="999" mass="113689">MLATTTIFFIVFVDFLIRVMAANLENSNKSVVRVPDVGRQEYFIPKKRYKPALIDPMTYSILADHVLHLMPHQRTVLLIMNIYQMKTINPAHPSNDPDAPSDVIIVAIRFIMEDLFQPIGGLLVYSEEDQSQTIADCIKAYIRDLWRLGVYVIGSISPPFPLFKEVFQRFHPEKNFDEVPGPILYSVLPFKNIVHIYDVQYLVLKLQLLLRQGDIRFETMFGRQREYLVKWSDLFFVINAHPQFKVLATFFANNLEVPKRVHVFNDDIYKMYVHLENNGFLSGYSAGARVFIHTVSALMQYFDYDYVHVRKTVYNWDDLMYTLSKMKFQRIDVPYMQNPSILKTKKRKKKKSRRADKSKLEDNRTKVMDSKNKQTISEALSSTKDSVVNEKQSVKKSLKGNKKAKAISKMNLKSKELRNEQLYNVKDNVGNSENIITAVIEKTNKIAQLNLHVKDGRIENVPTSNNNSVNSEDNFVSSLVSEIFLTITEGQMKILPTNAKINLDAQEQTMNGTFKKPSESPKISPEFPDKKTETQIEKQSKSLKISKGISKQNKEGELETKAGRSESSAEIPEAVMEEQLEKRQKITNISSGLLQQTTEKHLEKQSKLAKTSPGHQEKSTEGQLGKRTKSQEQLENRQKLPKISSGLPQQTAEKQLEKQPKIAKPYPRHQEKITEGQLEKRIKSPKIDPEVPEQQSKGKLDKEPEFLKPPPGFTAKRKEQQLEKQLKNPKTSIEYNGEGQLEKLSDVSKQPSRFTNRIEGQLEKRPKGPRTPPGSPPPSPDSGDRGGYIERTRELVLQHIPVSRKRATPVSPTSDSLPSTSAQVQTSGLKKSAKKLDTVAIQETKNTCEVSDLKNTISIKQITEKLRMNQVSIREELGKPEQEISITSTTTGATYKTFVQNDGPIPDNGFEKNVVTSELICSMRGIMVLTESAKSRKLQSMRSDAIIVEPIDLFMAKIQSQFNGIKNVYYYGTSYRLLEPDTSFSCLENDSGLYLIKRG</sequence>
<organism evidence="3 4">
    <name type="scientific">Diabrotica balteata</name>
    <name type="common">Banded cucumber beetle</name>
    <dbReference type="NCBI Taxonomy" id="107213"/>
    <lineage>
        <taxon>Eukaryota</taxon>
        <taxon>Metazoa</taxon>
        <taxon>Ecdysozoa</taxon>
        <taxon>Arthropoda</taxon>
        <taxon>Hexapoda</taxon>
        <taxon>Insecta</taxon>
        <taxon>Pterygota</taxon>
        <taxon>Neoptera</taxon>
        <taxon>Endopterygota</taxon>
        <taxon>Coleoptera</taxon>
        <taxon>Polyphaga</taxon>
        <taxon>Cucujiformia</taxon>
        <taxon>Chrysomeloidea</taxon>
        <taxon>Chrysomelidae</taxon>
        <taxon>Galerucinae</taxon>
        <taxon>Diabroticina</taxon>
        <taxon>Diabroticites</taxon>
        <taxon>Diabrotica</taxon>
    </lineage>
</organism>
<evidence type="ECO:0000313" key="3">
    <source>
        <dbReference type="EMBL" id="CAG9827433.1"/>
    </source>
</evidence>
<feature type="region of interest" description="Disordered" evidence="1">
    <location>
        <begin position="511"/>
        <end position="787"/>
    </location>
</feature>
<feature type="compositionally biased region" description="Basic and acidic residues" evidence="1">
    <location>
        <begin position="629"/>
        <end position="638"/>
    </location>
</feature>
<dbReference type="AlphaFoldDB" id="A0A9N9SQI7"/>
<name>A0A9N9SQI7_DIABA</name>
<feature type="region of interest" description="Disordered" evidence="1">
    <location>
        <begin position="343"/>
        <end position="382"/>
    </location>
</feature>
<feature type="compositionally biased region" description="Basic and acidic residues" evidence="1">
    <location>
        <begin position="527"/>
        <end position="540"/>
    </location>
</feature>
<gene>
    <name evidence="3" type="ORF">DIABBA_LOCUS1427</name>
</gene>
<feature type="compositionally biased region" description="Basic and acidic residues" evidence="1">
    <location>
        <begin position="716"/>
        <end position="726"/>
    </location>
</feature>
<feature type="region of interest" description="Disordered" evidence="1">
    <location>
        <begin position="799"/>
        <end position="828"/>
    </location>
</feature>
<feature type="compositionally biased region" description="Basic and acidic residues" evidence="1">
    <location>
        <begin position="696"/>
        <end position="706"/>
    </location>
</feature>
<evidence type="ECO:0000313" key="4">
    <source>
        <dbReference type="Proteomes" id="UP001153709"/>
    </source>
</evidence>
<dbReference type="Proteomes" id="UP001153709">
    <property type="component" value="Chromosome 1"/>
</dbReference>
<keyword evidence="2" id="KW-0732">Signal</keyword>
<evidence type="ECO:0000256" key="1">
    <source>
        <dbReference type="SAM" id="MobiDB-lite"/>
    </source>
</evidence>
<feature type="compositionally biased region" description="Pro residues" evidence="1">
    <location>
        <begin position="769"/>
        <end position="780"/>
    </location>
</feature>
<feature type="signal peptide" evidence="2">
    <location>
        <begin position="1"/>
        <end position="21"/>
    </location>
</feature>
<feature type="compositionally biased region" description="Basic and acidic residues" evidence="1">
    <location>
        <begin position="355"/>
        <end position="372"/>
    </location>
</feature>
<reference evidence="3" key="1">
    <citation type="submission" date="2022-01" db="EMBL/GenBank/DDBJ databases">
        <authorList>
            <person name="King R."/>
        </authorList>
    </citation>
    <scope>NUCLEOTIDE SEQUENCE</scope>
</reference>
<feature type="chain" id="PRO_5040406909" evidence="2">
    <location>
        <begin position="22"/>
        <end position="999"/>
    </location>
</feature>
<keyword evidence="4" id="KW-1185">Reference proteome</keyword>
<proteinExistence type="predicted"/>
<accession>A0A9N9SQI7</accession>
<dbReference type="OrthoDB" id="6723723at2759"/>
<feature type="compositionally biased region" description="Polar residues" evidence="1">
    <location>
        <begin position="586"/>
        <end position="597"/>
    </location>
</feature>
<protein>
    <submittedName>
        <fullName evidence="3">Uncharacterized protein</fullName>
    </submittedName>
</protein>
<evidence type="ECO:0000256" key="2">
    <source>
        <dbReference type="SAM" id="SignalP"/>
    </source>
</evidence>
<feature type="compositionally biased region" description="Basic residues" evidence="1">
    <location>
        <begin position="343"/>
        <end position="354"/>
    </location>
</feature>
<dbReference type="EMBL" id="OU898276">
    <property type="protein sequence ID" value="CAG9827433.1"/>
    <property type="molecule type" value="Genomic_DNA"/>
</dbReference>
<feature type="compositionally biased region" description="Polar residues" evidence="1">
    <location>
        <begin position="373"/>
        <end position="382"/>
    </location>
</feature>
<feature type="compositionally biased region" description="Polar residues" evidence="1">
    <location>
        <begin position="810"/>
        <end position="828"/>
    </location>
</feature>
<feature type="compositionally biased region" description="Basic and acidic residues" evidence="1">
    <location>
        <begin position="668"/>
        <end position="689"/>
    </location>
</feature>
<feature type="compositionally biased region" description="Low complexity" evidence="1">
    <location>
        <begin position="542"/>
        <end position="551"/>
    </location>
</feature>